<dbReference type="STRING" id="938405.SAMN02927895_00218"/>
<dbReference type="EMBL" id="FMZX01000001">
    <property type="protein sequence ID" value="SDC12572.1"/>
    <property type="molecule type" value="Genomic_DNA"/>
</dbReference>
<dbReference type="PANTHER" id="PTHR33619:SF3">
    <property type="entry name" value="POLYSACCHARIDE EXPORT PROTEIN GFCE-RELATED"/>
    <property type="match status" value="1"/>
</dbReference>
<keyword evidence="5" id="KW-1185">Reference proteome</keyword>
<dbReference type="InterPro" id="IPR003715">
    <property type="entry name" value="Poly_export_N"/>
</dbReference>
<dbReference type="Proteomes" id="UP000198925">
    <property type="component" value="Unassembled WGS sequence"/>
</dbReference>
<evidence type="ECO:0000313" key="4">
    <source>
        <dbReference type="EMBL" id="SDC12572.1"/>
    </source>
</evidence>
<evidence type="ECO:0000259" key="3">
    <source>
        <dbReference type="Pfam" id="PF02563"/>
    </source>
</evidence>
<protein>
    <submittedName>
        <fullName evidence="4">Protein involved in polysaccharide export, contains SLBB domain of the beta-grasp fold</fullName>
    </submittedName>
</protein>
<feature type="signal peptide" evidence="2">
    <location>
        <begin position="1"/>
        <end position="23"/>
    </location>
</feature>
<dbReference type="Gene3D" id="3.10.560.10">
    <property type="entry name" value="Outer membrane lipoprotein wza domain like"/>
    <property type="match status" value="2"/>
</dbReference>
<evidence type="ECO:0000256" key="1">
    <source>
        <dbReference type="ARBA" id="ARBA00022729"/>
    </source>
</evidence>
<feature type="domain" description="Polysaccharide export protein N-terminal" evidence="3">
    <location>
        <begin position="122"/>
        <end position="194"/>
    </location>
</feature>
<dbReference type="RefSeq" id="WP_090659319.1">
    <property type="nucleotide sequence ID" value="NZ_FMZX01000001.1"/>
</dbReference>
<dbReference type="Pfam" id="PF02563">
    <property type="entry name" value="Poly_export"/>
    <property type="match status" value="1"/>
</dbReference>
<feature type="chain" id="PRO_5011683367" evidence="2">
    <location>
        <begin position="24"/>
        <end position="594"/>
    </location>
</feature>
<accession>A0A1G6J150</accession>
<dbReference type="InterPro" id="IPR049712">
    <property type="entry name" value="Poly_export"/>
</dbReference>
<organism evidence="4 5">
    <name type="scientific">Belnapia rosea</name>
    <dbReference type="NCBI Taxonomy" id="938405"/>
    <lineage>
        <taxon>Bacteria</taxon>
        <taxon>Pseudomonadati</taxon>
        <taxon>Pseudomonadota</taxon>
        <taxon>Alphaproteobacteria</taxon>
        <taxon>Acetobacterales</taxon>
        <taxon>Roseomonadaceae</taxon>
        <taxon>Belnapia</taxon>
    </lineage>
</organism>
<dbReference type="AlphaFoldDB" id="A0A1G6J150"/>
<keyword evidence="1 2" id="KW-0732">Signal</keyword>
<sequence length="594" mass="63662">MRPDPMRHGLLAAALLLSLPAAAQTPLQAWQSSQQQQLLNQSTAGLAAQNRAGMVAPSTGVVQTLPNLLRSERIVSRPGEVTESEGGPVAIGPLGDGQRAAGVTAVFGASLFTREATAVSDAPNPNYVIVPGDRVSLRVWGAVEAEAMGVVDPSGNLFLPNIGPIRIAGTRAGDLQRVVETEVQKVYTSQVQVYAVLLSTQRIGVFVTGFVRTPGRFGGSAADSVIDFLVRAGGVDPGRGSYREIAIQRGGRTVANVDLYRFLTQGTLPQVRLQEGDTLVVARQRAVVGADGAVRNNYLFEVPGRAMTGRELIDYARPLPSATNAVVRGTRGGQPFSRYATLTELAGLALADQDTVTFITDSPARTVRVTVEGSRIGPSVLVAERDTQLCQLLDHIAVDPVLADTRSVFLLRPSVAQQQRRAIDEALDRLERQLFLAVSPTTGVAAIRASEANLVSSYIQRARRTQPEGRVVVSDRDGRCAPVRLEDGDVVVIPERSQMVLVAGEVSAPRAVIWRPEMRLADYVRSAGGFSARGNENSIMIRRASGELVLEPQEAPRPGDELIVLPRLDPKAFQIGSDLLGLLYQIAVSTRIFL</sequence>
<gene>
    <name evidence="4" type="ORF">SAMN04487779_100131</name>
</gene>
<evidence type="ECO:0000313" key="5">
    <source>
        <dbReference type="Proteomes" id="UP000198925"/>
    </source>
</evidence>
<name>A0A1G6J150_9PROT</name>
<evidence type="ECO:0000256" key="2">
    <source>
        <dbReference type="SAM" id="SignalP"/>
    </source>
</evidence>
<dbReference type="PANTHER" id="PTHR33619">
    <property type="entry name" value="POLYSACCHARIDE EXPORT PROTEIN GFCE-RELATED"/>
    <property type="match status" value="1"/>
</dbReference>
<reference evidence="4 5" key="1">
    <citation type="submission" date="2016-10" db="EMBL/GenBank/DDBJ databases">
        <authorList>
            <person name="de Groot N.N."/>
        </authorList>
    </citation>
    <scope>NUCLEOTIDE SEQUENCE [LARGE SCALE GENOMIC DNA]</scope>
    <source>
        <strain evidence="4 5">CPCC 100156</strain>
    </source>
</reference>
<proteinExistence type="predicted"/>
<dbReference type="GO" id="GO:0015159">
    <property type="term" value="F:polysaccharide transmembrane transporter activity"/>
    <property type="evidence" value="ECO:0007669"/>
    <property type="project" value="InterPro"/>
</dbReference>